<evidence type="ECO:0000313" key="8">
    <source>
        <dbReference type="Proteomes" id="UP000791080"/>
    </source>
</evidence>
<evidence type="ECO:0000256" key="1">
    <source>
        <dbReference type="ARBA" id="ARBA00010641"/>
    </source>
</evidence>
<keyword evidence="8" id="KW-1185">Reference proteome</keyword>
<dbReference type="SUPFAM" id="SSF88659">
    <property type="entry name" value="Sigma3 and sigma4 domains of RNA polymerase sigma factors"/>
    <property type="match status" value="1"/>
</dbReference>
<dbReference type="InterPro" id="IPR039425">
    <property type="entry name" value="RNA_pol_sigma-70-like"/>
</dbReference>
<dbReference type="Gene3D" id="1.10.10.10">
    <property type="entry name" value="Winged helix-like DNA-binding domain superfamily/Winged helix DNA-binding domain"/>
    <property type="match status" value="1"/>
</dbReference>
<keyword evidence="3" id="KW-0731">Sigma factor</keyword>
<dbReference type="InterPro" id="IPR036388">
    <property type="entry name" value="WH-like_DNA-bd_sf"/>
</dbReference>
<dbReference type="Gene3D" id="1.10.1740.10">
    <property type="match status" value="1"/>
</dbReference>
<evidence type="ECO:0000256" key="2">
    <source>
        <dbReference type="ARBA" id="ARBA00023015"/>
    </source>
</evidence>
<dbReference type="EMBL" id="AUBJ02000001">
    <property type="protein sequence ID" value="MCP2333278.1"/>
    <property type="molecule type" value="Genomic_DNA"/>
</dbReference>
<dbReference type="Pfam" id="PF04542">
    <property type="entry name" value="Sigma70_r2"/>
    <property type="match status" value="1"/>
</dbReference>
<evidence type="ECO:0000256" key="3">
    <source>
        <dbReference type="ARBA" id="ARBA00023082"/>
    </source>
</evidence>
<dbReference type="InterPro" id="IPR013324">
    <property type="entry name" value="RNA_pol_sigma_r3/r4-like"/>
</dbReference>
<evidence type="ECO:0000256" key="5">
    <source>
        <dbReference type="ARBA" id="ARBA00023163"/>
    </source>
</evidence>
<organism evidence="7 8">
    <name type="scientific">Actinoalloteichus caeruleus DSM 43889</name>
    <dbReference type="NCBI Taxonomy" id="1120930"/>
    <lineage>
        <taxon>Bacteria</taxon>
        <taxon>Bacillati</taxon>
        <taxon>Actinomycetota</taxon>
        <taxon>Actinomycetes</taxon>
        <taxon>Pseudonocardiales</taxon>
        <taxon>Pseudonocardiaceae</taxon>
        <taxon>Actinoalloteichus</taxon>
        <taxon>Actinoalloteichus cyanogriseus</taxon>
    </lineage>
</organism>
<reference evidence="7 8" key="1">
    <citation type="submission" date="2022-06" db="EMBL/GenBank/DDBJ databases">
        <title>Genomic Encyclopedia of Type Strains, Phase I: the one thousand microbial genomes (KMG-I) project.</title>
        <authorList>
            <person name="Kyrpides N."/>
        </authorList>
    </citation>
    <scope>NUCLEOTIDE SEQUENCE [LARGE SCALE GENOMIC DNA]</scope>
    <source>
        <strain evidence="7 8">DSM 43889</strain>
    </source>
</reference>
<dbReference type="NCBIfam" id="TIGR02937">
    <property type="entry name" value="sigma70-ECF"/>
    <property type="match status" value="1"/>
</dbReference>
<feature type="domain" description="RNA polymerase sigma-70 region 2" evidence="6">
    <location>
        <begin position="28"/>
        <end position="93"/>
    </location>
</feature>
<dbReference type="Proteomes" id="UP000791080">
    <property type="component" value="Unassembled WGS sequence"/>
</dbReference>
<evidence type="ECO:0000256" key="4">
    <source>
        <dbReference type="ARBA" id="ARBA00023125"/>
    </source>
</evidence>
<name>A0ABT1JL85_ACTCY</name>
<evidence type="ECO:0000259" key="6">
    <source>
        <dbReference type="Pfam" id="PF04542"/>
    </source>
</evidence>
<comment type="similarity">
    <text evidence="1">Belongs to the sigma-70 factor family. ECF subfamily.</text>
</comment>
<dbReference type="SUPFAM" id="SSF88946">
    <property type="entry name" value="Sigma2 domain of RNA polymerase sigma factors"/>
    <property type="match status" value="1"/>
</dbReference>
<dbReference type="PANTHER" id="PTHR43133:SF8">
    <property type="entry name" value="RNA POLYMERASE SIGMA FACTOR HI_1459-RELATED"/>
    <property type="match status" value="1"/>
</dbReference>
<comment type="caution">
    <text evidence="7">The sequence shown here is derived from an EMBL/GenBank/DDBJ whole genome shotgun (WGS) entry which is preliminary data.</text>
</comment>
<dbReference type="InterPro" id="IPR007627">
    <property type="entry name" value="RNA_pol_sigma70_r2"/>
</dbReference>
<sequence length="204" mass="22371">MRGRPRQDGAPGLVERALAGDEVAWRELVDEYAELVWAVARSFRLDPADAADVAQTTWLTLAERLASVRDPSRLPGWLVATTRNAARRLLRDRHGEILAGAGADIATWHGQARSAEVEAMLGAERAGVWRALRSLPDRCQRLLTALAFAPEWSYRQISLALDVPLASIGPARGRCLRRLRERLGGATPADHRSRGEDVGGRGEL</sequence>
<accession>A0ABT1JL85</accession>
<evidence type="ECO:0000313" key="7">
    <source>
        <dbReference type="EMBL" id="MCP2333278.1"/>
    </source>
</evidence>
<gene>
    <name evidence="7" type="ORF">G443_003548</name>
</gene>
<dbReference type="PANTHER" id="PTHR43133">
    <property type="entry name" value="RNA POLYMERASE ECF-TYPE SIGMA FACTO"/>
    <property type="match status" value="1"/>
</dbReference>
<dbReference type="InterPro" id="IPR014284">
    <property type="entry name" value="RNA_pol_sigma-70_dom"/>
</dbReference>
<protein>
    <submittedName>
        <fullName evidence="7">RNA polymerase sigma factor, sigma-70 family</fullName>
    </submittedName>
</protein>
<keyword evidence="4" id="KW-0238">DNA-binding</keyword>
<proteinExistence type="inferred from homology"/>
<keyword evidence="5" id="KW-0804">Transcription</keyword>
<keyword evidence="2" id="KW-0805">Transcription regulation</keyword>
<dbReference type="RefSeq" id="WP_051314154.1">
    <property type="nucleotide sequence ID" value="NZ_AUBJ02000001.1"/>
</dbReference>
<dbReference type="InterPro" id="IPR013325">
    <property type="entry name" value="RNA_pol_sigma_r2"/>
</dbReference>